<evidence type="ECO:0000313" key="2">
    <source>
        <dbReference type="Proteomes" id="UP000474957"/>
    </source>
</evidence>
<gene>
    <name evidence="1" type="ORF">GE300_13660</name>
</gene>
<organism evidence="1 2">
    <name type="scientific">Halovulum marinum</name>
    <dbReference type="NCBI Taxonomy" id="2662447"/>
    <lineage>
        <taxon>Bacteria</taxon>
        <taxon>Pseudomonadati</taxon>
        <taxon>Pseudomonadota</taxon>
        <taxon>Alphaproteobacteria</taxon>
        <taxon>Rhodobacterales</taxon>
        <taxon>Paracoccaceae</taxon>
        <taxon>Halovulum</taxon>
    </lineage>
</organism>
<name>A0A6L5Z288_9RHOB</name>
<proteinExistence type="predicted"/>
<comment type="caution">
    <text evidence="1">The sequence shown here is derived from an EMBL/GenBank/DDBJ whole genome shotgun (WGS) entry which is preliminary data.</text>
</comment>
<dbReference type="AlphaFoldDB" id="A0A6L5Z288"/>
<dbReference type="EMBL" id="WIND01000011">
    <property type="protein sequence ID" value="MSU90647.1"/>
    <property type="molecule type" value="Genomic_DNA"/>
</dbReference>
<accession>A0A6L5Z288</accession>
<evidence type="ECO:0000313" key="1">
    <source>
        <dbReference type="EMBL" id="MSU90647.1"/>
    </source>
</evidence>
<protein>
    <submittedName>
        <fullName evidence="1">Uncharacterized protein</fullName>
    </submittedName>
</protein>
<keyword evidence="2" id="KW-1185">Reference proteome</keyword>
<reference evidence="1 2" key="1">
    <citation type="submission" date="2019-10" db="EMBL/GenBank/DDBJ databases">
        <title>Cognatihalovulum marinum gen. nov. sp. nov., a new member of the family Rhodobacteraceae isolated from deep seawater of the Northwest Indian Ocean.</title>
        <authorList>
            <person name="Ruan C."/>
            <person name="Wang J."/>
            <person name="Zheng X."/>
            <person name="Song L."/>
            <person name="Zhu Y."/>
            <person name="Huang Y."/>
            <person name="Lu Z."/>
            <person name="Du W."/>
            <person name="Huang L."/>
            <person name="Dai X."/>
        </authorList>
    </citation>
    <scope>NUCLEOTIDE SEQUENCE [LARGE SCALE GENOMIC DNA]</scope>
    <source>
        <strain evidence="1 2">2CG4</strain>
    </source>
</reference>
<dbReference type="Proteomes" id="UP000474957">
    <property type="component" value="Unassembled WGS sequence"/>
</dbReference>
<sequence>MSNPFSRRASSLSGPGVDYVPVTPDDLTDLGDVAASLYVEGGGAVTFTTVKGPVRTVTVPDHGWIVCGAARVHATGTTASGIHAVVVS</sequence>
<dbReference type="RefSeq" id="WP_154447138.1">
    <property type="nucleotide sequence ID" value="NZ_WIND01000011.1"/>
</dbReference>